<dbReference type="RefSeq" id="XP_033591889.1">
    <property type="nucleotide sequence ID" value="XM_033729110.1"/>
</dbReference>
<reference evidence="2" key="1">
    <citation type="journal article" date="2020" name="Stud. Mycol.">
        <title>101 Dothideomycetes genomes: a test case for predicting lifestyles and emergence of pathogens.</title>
        <authorList>
            <person name="Haridas S."/>
            <person name="Albert R."/>
            <person name="Binder M."/>
            <person name="Bloem J."/>
            <person name="Labutti K."/>
            <person name="Salamov A."/>
            <person name="Andreopoulos B."/>
            <person name="Baker S."/>
            <person name="Barry K."/>
            <person name="Bills G."/>
            <person name="Bluhm B."/>
            <person name="Cannon C."/>
            <person name="Castanera R."/>
            <person name="Culley D."/>
            <person name="Daum C."/>
            <person name="Ezra D."/>
            <person name="Gonzalez J."/>
            <person name="Henrissat B."/>
            <person name="Kuo A."/>
            <person name="Liang C."/>
            <person name="Lipzen A."/>
            <person name="Lutzoni F."/>
            <person name="Magnuson J."/>
            <person name="Mondo S."/>
            <person name="Nolan M."/>
            <person name="Ohm R."/>
            <person name="Pangilinan J."/>
            <person name="Park H.-J."/>
            <person name="Ramirez L."/>
            <person name="Alfaro M."/>
            <person name="Sun H."/>
            <person name="Tritt A."/>
            <person name="Yoshinaga Y."/>
            <person name="Zwiers L.-H."/>
            <person name="Turgeon B."/>
            <person name="Goodwin S."/>
            <person name="Spatafora J."/>
            <person name="Crous P."/>
            <person name="Grigoriev I."/>
        </authorList>
    </citation>
    <scope>NUCLEOTIDE SEQUENCE</scope>
    <source>
        <strain evidence="2">CBS 113389</strain>
    </source>
</reference>
<dbReference type="EMBL" id="MU001633">
    <property type="protein sequence ID" value="KAF2485320.1"/>
    <property type="molecule type" value="Genomic_DNA"/>
</dbReference>
<gene>
    <name evidence="2" type="ORF">BDY17DRAFT_100868</name>
</gene>
<feature type="compositionally biased region" description="Low complexity" evidence="1">
    <location>
        <begin position="61"/>
        <end position="83"/>
    </location>
</feature>
<evidence type="ECO:0000313" key="3">
    <source>
        <dbReference type="Proteomes" id="UP000799767"/>
    </source>
</evidence>
<evidence type="ECO:0000313" key="2">
    <source>
        <dbReference type="EMBL" id="KAF2485320.1"/>
    </source>
</evidence>
<feature type="compositionally biased region" description="Low complexity" evidence="1">
    <location>
        <begin position="34"/>
        <end position="51"/>
    </location>
</feature>
<feature type="region of interest" description="Disordered" evidence="1">
    <location>
        <begin position="61"/>
        <end position="105"/>
    </location>
</feature>
<proteinExistence type="predicted"/>
<feature type="region of interest" description="Disordered" evidence="1">
    <location>
        <begin position="32"/>
        <end position="51"/>
    </location>
</feature>
<dbReference type="OrthoDB" id="3884218at2759"/>
<dbReference type="AlphaFoldDB" id="A0A6A6PYV6"/>
<evidence type="ECO:0000256" key="1">
    <source>
        <dbReference type="SAM" id="MobiDB-lite"/>
    </source>
</evidence>
<organism evidence="2 3">
    <name type="scientific">Neohortaea acidophila</name>
    <dbReference type="NCBI Taxonomy" id="245834"/>
    <lineage>
        <taxon>Eukaryota</taxon>
        <taxon>Fungi</taxon>
        <taxon>Dikarya</taxon>
        <taxon>Ascomycota</taxon>
        <taxon>Pezizomycotina</taxon>
        <taxon>Dothideomycetes</taxon>
        <taxon>Dothideomycetidae</taxon>
        <taxon>Mycosphaerellales</taxon>
        <taxon>Teratosphaeriaceae</taxon>
        <taxon>Neohortaea</taxon>
    </lineage>
</organism>
<dbReference type="GeneID" id="54470112"/>
<protein>
    <submittedName>
        <fullName evidence="2">Uncharacterized protein</fullName>
    </submittedName>
</protein>
<feature type="compositionally biased region" description="Polar residues" evidence="1">
    <location>
        <begin position="84"/>
        <end position="93"/>
    </location>
</feature>
<dbReference type="Proteomes" id="UP000799767">
    <property type="component" value="Unassembled WGS sequence"/>
</dbReference>
<sequence>MAMLPSTRYVDKPLPWLKRFSFEASSCLPVELDSTPAPSSPSSSTSSASLSKGLRSASNSISSIDSTSSSLTAKSSTPSTLSLRSNHTASSLDSEPDTTDKASIITSTRSIRHHFTRRSHLSLRRLFRRQPTLEVQETIDWAAYKASSSVSASASSSSSSFTLPVSKFPTFLPSPPRGGRSTGSSPLKSSGAGHLYCTPCYYFAARNCNGHVMGGGHGDACENCCRLLWCSVSMRACQRCTT</sequence>
<accession>A0A6A6PYV6</accession>
<name>A0A6A6PYV6_9PEZI</name>
<keyword evidence="3" id="KW-1185">Reference proteome</keyword>